<reference evidence="16" key="2">
    <citation type="submission" date="2018-04" db="EMBL/GenBank/DDBJ databases">
        <authorList>
            <person name="Go L.Y."/>
            <person name="Mitchell J.A."/>
        </authorList>
    </citation>
    <scope>NUCLEOTIDE SEQUENCE</scope>
    <source>
        <strain evidence="16">BSAS1 3</strain>
    </source>
</reference>
<dbReference type="GO" id="GO:0000155">
    <property type="term" value="F:phosphorelay sensor kinase activity"/>
    <property type="evidence" value="ECO:0007669"/>
    <property type="project" value="InterPro"/>
</dbReference>
<dbReference type="PRINTS" id="PR00344">
    <property type="entry name" value="BCTRLSENSOR"/>
</dbReference>
<dbReference type="InterPro" id="IPR000014">
    <property type="entry name" value="PAS"/>
</dbReference>
<keyword evidence="12" id="KW-0812">Transmembrane</keyword>
<dbReference type="PANTHER" id="PTHR45453:SF1">
    <property type="entry name" value="PHOSPHATE REGULON SENSOR PROTEIN PHOR"/>
    <property type="match status" value="1"/>
</dbReference>
<evidence type="ECO:0000256" key="5">
    <source>
        <dbReference type="ARBA" id="ARBA00022553"/>
    </source>
</evidence>
<dbReference type="Pfam" id="PF00672">
    <property type="entry name" value="HAMP"/>
    <property type="match status" value="1"/>
</dbReference>
<dbReference type="InterPro" id="IPR036097">
    <property type="entry name" value="HisK_dim/P_sf"/>
</dbReference>
<dbReference type="SUPFAM" id="SSF158472">
    <property type="entry name" value="HAMP domain-like"/>
    <property type="match status" value="1"/>
</dbReference>
<dbReference type="PANTHER" id="PTHR45453">
    <property type="entry name" value="PHOSPHATE REGULON SENSOR PROTEIN PHOR"/>
    <property type="match status" value="1"/>
</dbReference>
<dbReference type="SUPFAM" id="SSF55874">
    <property type="entry name" value="ATPase domain of HSP90 chaperone/DNA topoisomerase II/histidine kinase"/>
    <property type="match status" value="1"/>
</dbReference>
<keyword evidence="12" id="KW-1133">Transmembrane helix</keyword>
<dbReference type="CDD" id="cd00082">
    <property type="entry name" value="HisKA"/>
    <property type="match status" value="1"/>
</dbReference>
<dbReference type="Pfam" id="PF02518">
    <property type="entry name" value="HATPase_c"/>
    <property type="match status" value="1"/>
</dbReference>
<dbReference type="NCBIfam" id="NF046044">
    <property type="entry name" value="PnpS"/>
    <property type="match status" value="1"/>
</dbReference>
<keyword evidence="17" id="KW-1185">Reference proteome</keyword>
<evidence type="ECO:0000256" key="6">
    <source>
        <dbReference type="ARBA" id="ARBA00022679"/>
    </source>
</evidence>
<keyword evidence="11 12" id="KW-0472">Membrane</keyword>
<keyword evidence="6" id="KW-0808">Transferase</keyword>
<dbReference type="OrthoDB" id="9813151at2"/>
<evidence type="ECO:0000256" key="9">
    <source>
        <dbReference type="ARBA" id="ARBA00022840"/>
    </source>
</evidence>
<protein>
    <recommendedName>
        <fullName evidence="3">histidine kinase</fullName>
        <ecNumber evidence="3">2.7.13.3</ecNumber>
    </recommendedName>
</protein>
<accession>A0A1D2LG12</accession>
<dbReference type="CDD" id="cd06225">
    <property type="entry name" value="HAMP"/>
    <property type="match status" value="1"/>
</dbReference>
<dbReference type="SMART" id="SM00388">
    <property type="entry name" value="HisKA"/>
    <property type="match status" value="1"/>
</dbReference>
<dbReference type="KEGG" id="bths:CNY62_07110"/>
<evidence type="ECO:0000256" key="3">
    <source>
        <dbReference type="ARBA" id="ARBA00012438"/>
    </source>
</evidence>
<evidence type="ECO:0000256" key="12">
    <source>
        <dbReference type="SAM" id="Phobius"/>
    </source>
</evidence>
<comment type="subcellular location">
    <subcellularLocation>
        <location evidence="2">Cell membrane</location>
        <topology evidence="2">Multi-pass membrane protein</topology>
    </subcellularLocation>
</comment>
<dbReference type="SUPFAM" id="SSF55785">
    <property type="entry name" value="PYP-like sensor domain (PAS domain)"/>
    <property type="match status" value="1"/>
</dbReference>
<evidence type="ECO:0000256" key="10">
    <source>
        <dbReference type="ARBA" id="ARBA00023012"/>
    </source>
</evidence>
<proteinExistence type="predicted"/>
<dbReference type="GO" id="GO:0005524">
    <property type="term" value="F:ATP binding"/>
    <property type="evidence" value="ECO:0007669"/>
    <property type="project" value="UniProtKB-KW"/>
</dbReference>
<dbReference type="STRING" id="2756.BFR44_10060"/>
<dbReference type="PROSITE" id="PS50109">
    <property type="entry name" value="HIS_KIN"/>
    <property type="match status" value="1"/>
</dbReference>
<dbReference type="InterPro" id="IPR050351">
    <property type="entry name" value="BphY/WalK/GraS-like"/>
</dbReference>
<dbReference type="SMART" id="SM00387">
    <property type="entry name" value="HATPase_c"/>
    <property type="match status" value="1"/>
</dbReference>
<keyword evidence="10" id="KW-0902">Two-component regulatory system</keyword>
<dbReference type="SMART" id="SM00304">
    <property type="entry name" value="HAMP"/>
    <property type="match status" value="1"/>
</dbReference>
<dbReference type="Proteomes" id="UP000243591">
    <property type="component" value="Chromosome"/>
</dbReference>
<evidence type="ECO:0000259" key="14">
    <source>
        <dbReference type="PROSITE" id="PS50885"/>
    </source>
</evidence>
<dbReference type="InterPro" id="IPR036890">
    <property type="entry name" value="HATPase_C_sf"/>
</dbReference>
<dbReference type="SUPFAM" id="SSF47384">
    <property type="entry name" value="Homodimeric domain of signal transducing histidine kinase"/>
    <property type="match status" value="1"/>
</dbReference>
<evidence type="ECO:0000256" key="11">
    <source>
        <dbReference type="ARBA" id="ARBA00023136"/>
    </source>
</evidence>
<reference evidence="18" key="3">
    <citation type="submission" date="2018-04" db="EMBL/GenBank/DDBJ databases">
        <authorList>
            <person name="Illikoud N."/>
        </authorList>
    </citation>
    <scope>NUCLEOTIDE SEQUENCE [LARGE SCALE GENOMIC DNA]</scope>
</reference>
<feature type="transmembrane region" description="Helical" evidence="12">
    <location>
        <begin position="172"/>
        <end position="193"/>
    </location>
</feature>
<keyword evidence="5" id="KW-0597">Phosphoprotein</keyword>
<dbReference type="InterPro" id="IPR004358">
    <property type="entry name" value="Sig_transdc_His_kin-like_C"/>
</dbReference>
<dbReference type="GO" id="GO:0004721">
    <property type="term" value="F:phosphoprotein phosphatase activity"/>
    <property type="evidence" value="ECO:0007669"/>
    <property type="project" value="TreeGrafter"/>
</dbReference>
<dbReference type="GO" id="GO:0016036">
    <property type="term" value="P:cellular response to phosphate starvation"/>
    <property type="evidence" value="ECO:0007669"/>
    <property type="project" value="TreeGrafter"/>
</dbReference>
<feature type="domain" description="Histidine kinase" evidence="13">
    <location>
        <begin position="374"/>
        <end position="593"/>
    </location>
</feature>
<dbReference type="InterPro" id="IPR003660">
    <property type="entry name" value="HAMP_dom"/>
</dbReference>
<dbReference type="InterPro" id="IPR005467">
    <property type="entry name" value="His_kinase_dom"/>
</dbReference>
<dbReference type="Gene3D" id="3.30.450.20">
    <property type="entry name" value="PAS domain"/>
    <property type="match status" value="2"/>
</dbReference>
<keyword evidence="4" id="KW-1003">Cell membrane</keyword>
<dbReference type="CDD" id="cd00130">
    <property type="entry name" value="PAS"/>
    <property type="match status" value="1"/>
</dbReference>
<dbReference type="EMBL" id="CP023483">
    <property type="protein sequence ID" value="ATF26177.1"/>
    <property type="molecule type" value="Genomic_DNA"/>
</dbReference>
<keyword evidence="8 15" id="KW-0418">Kinase</keyword>
<keyword evidence="7" id="KW-0547">Nucleotide-binding</keyword>
<gene>
    <name evidence="16" type="ORF">BTBSAS_70073</name>
    <name evidence="15" type="ORF">CNY62_07110</name>
</gene>
<name>A0A1D2LG12_BROTH</name>
<evidence type="ECO:0000313" key="16">
    <source>
        <dbReference type="EMBL" id="SPP30222.1"/>
    </source>
</evidence>
<sequence length="595" mass="66947">MKPLWQRLVLVFCIITILVVGVLGFFSASIIKRNYIENREAQMLQSAKLMIENIEASGISIKEPNEALNAQLHKEGGLLDSRLTIVDKAGNVIADTEEDYRQMGNHKNRPEIKALLLDKNLTSASNQRQSSSLGYSMLYTAVPIMEDGKLVGFMRVAVSLELIESAITQLQISLIIMAGVIIVVATLVIIIMVRRIARPITTITDVTHSLAEKDYSQRVMLLPSGEIGELAKSVNLLGEKLQKNVSEIQEKELRLTGVLNNLVSGVLLVNMEHRITLANPAMFELMEKNPLNHNYFEVLPSYQLSNLIKQAFKTGDKQQAEVILYGHNSEKRVDANVVPIQDKHNQRLTGVILVLHDITEIRHLETLRSEFVSNVSHELKTPVTSIKGFSETLLDGAVEDPELRKEFLTIIRDESNRLTRLIEDILQLSKIEQQQIKPHFESVDFVDVVQRVLKVVRKPLKEKRIELVLNLPESYPLTSESDGLHQIALNLISNAITYTPADGRIELSIENAVEQAHVVFRVSDTGIGIPEDDQQRVFERFYRVHKSRERETGGTGLGLSIVKHLVERYHGEITLTSVEDEGTTFEVILPTHPLN</sequence>
<evidence type="ECO:0000313" key="18">
    <source>
        <dbReference type="Proteomes" id="UP000270190"/>
    </source>
</evidence>
<organism evidence="15 17">
    <name type="scientific">Brochothrix thermosphacta</name>
    <name type="common">Microbacterium thermosphactum</name>
    <dbReference type="NCBI Taxonomy" id="2756"/>
    <lineage>
        <taxon>Bacteria</taxon>
        <taxon>Bacillati</taxon>
        <taxon>Bacillota</taxon>
        <taxon>Bacilli</taxon>
        <taxon>Bacillales</taxon>
        <taxon>Listeriaceae</taxon>
        <taxon>Brochothrix</taxon>
    </lineage>
</organism>
<dbReference type="EMBL" id="OUNC01000067">
    <property type="protein sequence ID" value="SPP30222.1"/>
    <property type="molecule type" value="Genomic_DNA"/>
</dbReference>
<evidence type="ECO:0000256" key="2">
    <source>
        <dbReference type="ARBA" id="ARBA00004651"/>
    </source>
</evidence>
<dbReference type="Gene3D" id="1.10.8.500">
    <property type="entry name" value="HAMP domain in histidine kinase"/>
    <property type="match status" value="1"/>
</dbReference>
<evidence type="ECO:0000313" key="17">
    <source>
        <dbReference type="Proteomes" id="UP000243591"/>
    </source>
</evidence>
<dbReference type="Proteomes" id="UP000270190">
    <property type="component" value="Unassembled WGS sequence"/>
</dbReference>
<dbReference type="Pfam" id="PF13426">
    <property type="entry name" value="PAS_9"/>
    <property type="match status" value="1"/>
</dbReference>
<evidence type="ECO:0000256" key="7">
    <source>
        <dbReference type="ARBA" id="ARBA00022741"/>
    </source>
</evidence>
<dbReference type="Pfam" id="PF00512">
    <property type="entry name" value="HisKA"/>
    <property type="match status" value="1"/>
</dbReference>
<dbReference type="RefSeq" id="WP_029090845.1">
    <property type="nucleotide sequence ID" value="NZ_CBCPHX010000006.1"/>
</dbReference>
<dbReference type="InterPro" id="IPR003594">
    <property type="entry name" value="HATPase_dom"/>
</dbReference>
<dbReference type="PROSITE" id="PS50885">
    <property type="entry name" value="HAMP"/>
    <property type="match status" value="1"/>
</dbReference>
<dbReference type="AlphaFoldDB" id="A0A1D2LG12"/>
<dbReference type="Gene3D" id="1.10.287.130">
    <property type="match status" value="1"/>
</dbReference>
<dbReference type="Gene3D" id="3.30.565.10">
    <property type="entry name" value="Histidine kinase-like ATPase, C-terminal domain"/>
    <property type="match status" value="1"/>
</dbReference>
<dbReference type="EC" id="2.7.13.3" evidence="3"/>
<dbReference type="InterPro" id="IPR003661">
    <property type="entry name" value="HisK_dim/P_dom"/>
</dbReference>
<dbReference type="InterPro" id="IPR035965">
    <property type="entry name" value="PAS-like_dom_sf"/>
</dbReference>
<evidence type="ECO:0000256" key="4">
    <source>
        <dbReference type="ARBA" id="ARBA00022475"/>
    </source>
</evidence>
<dbReference type="FunFam" id="1.10.287.130:FF:000001">
    <property type="entry name" value="Two-component sensor histidine kinase"/>
    <property type="match status" value="1"/>
</dbReference>
<keyword evidence="9" id="KW-0067">ATP-binding</keyword>
<reference evidence="15 17" key="1">
    <citation type="submission" date="2017-09" db="EMBL/GenBank/DDBJ databases">
        <title>Complete Genome Sequences of Two Strains of the Meat Spoilage Bacterium Brochothrix thermosphacta Isolated from Ground Chicken.</title>
        <authorList>
            <person name="Paoli G.C."/>
            <person name="Wijey C."/>
            <person name="Chen C.-Y."/>
            <person name="Nguyen L."/>
            <person name="Yan X."/>
            <person name="Irwin P.L."/>
        </authorList>
    </citation>
    <scope>NUCLEOTIDE SEQUENCE [LARGE SCALE GENOMIC DNA]</scope>
    <source>
        <strain evidence="15 17">BI</strain>
    </source>
</reference>
<comment type="catalytic activity">
    <reaction evidence="1">
        <text>ATP + protein L-histidine = ADP + protein N-phospho-L-histidine.</text>
        <dbReference type="EC" id="2.7.13.3"/>
    </reaction>
</comment>
<evidence type="ECO:0000259" key="13">
    <source>
        <dbReference type="PROSITE" id="PS50109"/>
    </source>
</evidence>
<dbReference type="GO" id="GO:0005886">
    <property type="term" value="C:plasma membrane"/>
    <property type="evidence" value="ECO:0007669"/>
    <property type="project" value="UniProtKB-SubCell"/>
</dbReference>
<dbReference type="FunFam" id="3.30.565.10:FF:000006">
    <property type="entry name" value="Sensor histidine kinase WalK"/>
    <property type="match status" value="1"/>
</dbReference>
<dbReference type="CDD" id="cd00075">
    <property type="entry name" value="HATPase"/>
    <property type="match status" value="1"/>
</dbReference>
<feature type="domain" description="HAMP" evidence="14">
    <location>
        <begin position="194"/>
        <end position="246"/>
    </location>
</feature>
<evidence type="ECO:0000256" key="1">
    <source>
        <dbReference type="ARBA" id="ARBA00000085"/>
    </source>
</evidence>
<evidence type="ECO:0000313" key="15">
    <source>
        <dbReference type="EMBL" id="ATF26177.1"/>
    </source>
</evidence>
<evidence type="ECO:0000256" key="8">
    <source>
        <dbReference type="ARBA" id="ARBA00022777"/>
    </source>
</evidence>